<name>A0A194XKM0_MOLSC</name>
<feature type="transmembrane region" description="Helical" evidence="1">
    <location>
        <begin position="26"/>
        <end position="46"/>
    </location>
</feature>
<dbReference type="OrthoDB" id="3543529at2759"/>
<accession>A0A194XKM0</accession>
<dbReference type="KEGG" id="psco:LY89DRAFT_730774"/>
<keyword evidence="3" id="KW-1185">Reference proteome</keyword>
<keyword evidence="1" id="KW-0812">Transmembrane</keyword>
<dbReference type="RefSeq" id="XP_018075115.1">
    <property type="nucleotide sequence ID" value="XM_018219509.1"/>
</dbReference>
<dbReference type="GeneID" id="28829235"/>
<keyword evidence="1" id="KW-0472">Membrane</keyword>
<proteinExistence type="predicted"/>
<keyword evidence="1" id="KW-1133">Transmembrane helix</keyword>
<dbReference type="Proteomes" id="UP000070700">
    <property type="component" value="Unassembled WGS sequence"/>
</dbReference>
<evidence type="ECO:0000313" key="3">
    <source>
        <dbReference type="Proteomes" id="UP000070700"/>
    </source>
</evidence>
<dbReference type="EMBL" id="KQ947409">
    <property type="protein sequence ID" value="KUJ20760.1"/>
    <property type="molecule type" value="Genomic_DNA"/>
</dbReference>
<reference evidence="2 3" key="1">
    <citation type="submission" date="2015-10" db="EMBL/GenBank/DDBJ databases">
        <title>Full genome of DAOMC 229536 Phialocephala scopiformis, a fungal endophyte of spruce producing the potent anti-insectan compound rugulosin.</title>
        <authorList>
            <consortium name="DOE Joint Genome Institute"/>
            <person name="Walker A.K."/>
            <person name="Frasz S.L."/>
            <person name="Seifert K.A."/>
            <person name="Miller J.D."/>
            <person name="Mondo S.J."/>
            <person name="Labutti K."/>
            <person name="Lipzen A."/>
            <person name="Dockter R."/>
            <person name="Kennedy M."/>
            <person name="Grigoriev I.V."/>
            <person name="Spatafora J.W."/>
        </authorList>
    </citation>
    <scope>NUCLEOTIDE SEQUENCE [LARGE SCALE GENOMIC DNA]</scope>
    <source>
        <strain evidence="2 3">CBS 120377</strain>
    </source>
</reference>
<sequence length="69" mass="8449">MESLTLLNRAILEARDKKSFWDKYKWLIIGGLIAVPIQLVMLYFYLRYRKRKKLAQRRDDEQYIQMPGR</sequence>
<evidence type="ECO:0000313" key="2">
    <source>
        <dbReference type="EMBL" id="KUJ20760.1"/>
    </source>
</evidence>
<evidence type="ECO:0000256" key="1">
    <source>
        <dbReference type="SAM" id="Phobius"/>
    </source>
</evidence>
<organism evidence="2 3">
    <name type="scientific">Mollisia scopiformis</name>
    <name type="common">Conifer needle endophyte fungus</name>
    <name type="synonym">Phialocephala scopiformis</name>
    <dbReference type="NCBI Taxonomy" id="149040"/>
    <lineage>
        <taxon>Eukaryota</taxon>
        <taxon>Fungi</taxon>
        <taxon>Dikarya</taxon>
        <taxon>Ascomycota</taxon>
        <taxon>Pezizomycotina</taxon>
        <taxon>Leotiomycetes</taxon>
        <taxon>Helotiales</taxon>
        <taxon>Mollisiaceae</taxon>
        <taxon>Mollisia</taxon>
    </lineage>
</organism>
<protein>
    <submittedName>
        <fullName evidence="2">Uncharacterized protein</fullName>
    </submittedName>
</protein>
<dbReference type="AlphaFoldDB" id="A0A194XKM0"/>
<gene>
    <name evidence="2" type="ORF">LY89DRAFT_730774</name>
</gene>
<dbReference type="InParanoid" id="A0A194XKM0"/>